<keyword evidence="3" id="KW-1185">Reference proteome</keyword>
<feature type="transmembrane region" description="Helical" evidence="1">
    <location>
        <begin position="21"/>
        <end position="45"/>
    </location>
</feature>
<dbReference type="eggNOG" id="ENOG50341YM">
    <property type="taxonomic scope" value="Bacteria"/>
</dbReference>
<accession>C5BYT1</accession>
<evidence type="ECO:0000256" key="1">
    <source>
        <dbReference type="SAM" id="Phobius"/>
    </source>
</evidence>
<dbReference type="AlphaFoldDB" id="C5BYT1"/>
<evidence type="ECO:0000313" key="3">
    <source>
        <dbReference type="Proteomes" id="UP000007962"/>
    </source>
</evidence>
<sequence length="334" mass="33606">MRHDQTGDDAGHEGVELARRGLILGAGATALAGVIAAVPGIALAAPREATAPDAGTTTDGPATPLASPITSTIASAPQNGYSYAVASMFDFTPESPTSQRAWGGVGVYTANAPGMLWASVDIPAGALVRDIEWYVRNTSGATVHALARLWAAGTGNLFATLRDIVIPTGSAITATRGSVPSAAYGPYPTATKLNLGLFTPVDGSVQVNGVRVGMTRGGSSTGLLASPVRIYDSRRSGGRFAAGSTRTLTVPVSVAASGVTGILANLTAIGGTGSGHLRVYPASSPLPPTAAVTYRGDGSASENAQPIGISTARQFKVYASAPVHLIVDVIGTLA</sequence>
<dbReference type="Proteomes" id="UP000007962">
    <property type="component" value="Chromosome"/>
</dbReference>
<dbReference type="PROSITE" id="PS51318">
    <property type="entry name" value="TAT"/>
    <property type="match status" value="1"/>
</dbReference>
<dbReference type="RefSeq" id="WP_012725819.1">
    <property type="nucleotide sequence ID" value="NC_012669.1"/>
</dbReference>
<keyword evidence="1" id="KW-0472">Membrane</keyword>
<dbReference type="OrthoDB" id="4855196at2"/>
<keyword evidence="1" id="KW-0812">Transmembrane</keyword>
<dbReference type="InterPro" id="IPR006311">
    <property type="entry name" value="TAT_signal"/>
</dbReference>
<gene>
    <name evidence="2" type="ordered locus">Bcav_0778</name>
</gene>
<organism evidence="2 3">
    <name type="scientific">Beutenbergia cavernae (strain ATCC BAA-8 / DSM 12333 / CCUG 43141 / JCM 11478 / NBRC 16432 / NCIMB 13614 / HKI 0122)</name>
    <dbReference type="NCBI Taxonomy" id="471853"/>
    <lineage>
        <taxon>Bacteria</taxon>
        <taxon>Bacillati</taxon>
        <taxon>Actinomycetota</taxon>
        <taxon>Actinomycetes</taxon>
        <taxon>Micrococcales</taxon>
        <taxon>Beutenbergiaceae</taxon>
        <taxon>Beutenbergia</taxon>
    </lineage>
</organism>
<evidence type="ECO:0000313" key="2">
    <source>
        <dbReference type="EMBL" id="ACQ79039.1"/>
    </source>
</evidence>
<proteinExistence type="predicted"/>
<reference evidence="2 3" key="1">
    <citation type="journal article" date="2009" name="Stand. Genomic Sci.">
        <title>Complete genome sequence of Beutenbergia cavernae type strain (HKI 0122).</title>
        <authorList>
            <person name="Land M."/>
            <person name="Pukall R."/>
            <person name="Abt B."/>
            <person name="Goker M."/>
            <person name="Rohde M."/>
            <person name="Glavina Del Rio T."/>
            <person name="Tice H."/>
            <person name="Copeland A."/>
            <person name="Cheng J.F."/>
            <person name="Lucas S."/>
            <person name="Chen F."/>
            <person name="Nolan M."/>
            <person name="Bruce D."/>
            <person name="Goodwin L."/>
            <person name="Pitluck S."/>
            <person name="Ivanova N."/>
            <person name="Mavromatis K."/>
            <person name="Ovchinnikova G."/>
            <person name="Pati A."/>
            <person name="Chen A."/>
            <person name="Palaniappan K."/>
            <person name="Hauser L."/>
            <person name="Chang Y.J."/>
            <person name="Jefferies C.C."/>
            <person name="Saunders E."/>
            <person name="Brettin T."/>
            <person name="Detter J.C."/>
            <person name="Han C."/>
            <person name="Chain P."/>
            <person name="Bristow J."/>
            <person name="Eisen J.A."/>
            <person name="Markowitz V."/>
            <person name="Hugenholtz P."/>
            <person name="Kyrpides N.C."/>
            <person name="Klenk H.P."/>
            <person name="Lapidus A."/>
        </authorList>
    </citation>
    <scope>NUCLEOTIDE SEQUENCE [LARGE SCALE GENOMIC DNA]</scope>
    <source>
        <strain evidence="3">ATCC BAA-8 / DSM 12333 / NBRC 16432</strain>
    </source>
</reference>
<name>C5BYT1_BEUC1</name>
<protein>
    <submittedName>
        <fullName evidence="2">Uncharacterized protein</fullName>
    </submittedName>
</protein>
<dbReference type="HOGENOM" id="CLU_830712_0_0_11"/>
<dbReference type="KEGG" id="bcv:Bcav_0778"/>
<dbReference type="EMBL" id="CP001618">
    <property type="protein sequence ID" value="ACQ79039.1"/>
    <property type="molecule type" value="Genomic_DNA"/>
</dbReference>
<keyword evidence="1" id="KW-1133">Transmembrane helix</keyword>